<sequence>MASYLQHLIIRARPVPVAVPALARLAAGAFAPRSVAILPPPSSVRRALSAGTGTSTGTPPPHRAKKVWPPDFTRLSPQEQLRFEKRYKRRVALASARPRWIKFIKLVQLFSVTFVTIYCVLFMKWDYGPQPFDGVRAWFWNTIGIMQGGQRNAVRGPEEAGVAGHKTSADTTLPPRTEATR</sequence>
<dbReference type="Proteomes" id="UP000076874">
    <property type="component" value="Unassembled WGS sequence"/>
</dbReference>
<dbReference type="EMBL" id="AZHD01000018">
    <property type="protein sequence ID" value="OAA55823.1"/>
    <property type="molecule type" value="Genomic_DNA"/>
</dbReference>
<feature type="region of interest" description="Disordered" evidence="1">
    <location>
        <begin position="154"/>
        <end position="181"/>
    </location>
</feature>
<evidence type="ECO:0000313" key="3">
    <source>
        <dbReference type="Proteomes" id="UP000076874"/>
    </source>
</evidence>
<keyword evidence="3" id="KW-1185">Reference proteome</keyword>
<gene>
    <name evidence="2" type="ORF">SPI_08030</name>
</gene>
<name>A0A167NR53_9HYPO</name>
<dbReference type="OrthoDB" id="5278907at2759"/>
<dbReference type="STRING" id="1081102.A0A167NR53"/>
<dbReference type="AlphaFoldDB" id="A0A167NR53"/>
<organism evidence="2 3">
    <name type="scientific">Niveomyces insectorum RCEF 264</name>
    <dbReference type="NCBI Taxonomy" id="1081102"/>
    <lineage>
        <taxon>Eukaryota</taxon>
        <taxon>Fungi</taxon>
        <taxon>Dikarya</taxon>
        <taxon>Ascomycota</taxon>
        <taxon>Pezizomycotina</taxon>
        <taxon>Sordariomycetes</taxon>
        <taxon>Hypocreomycetidae</taxon>
        <taxon>Hypocreales</taxon>
        <taxon>Cordycipitaceae</taxon>
        <taxon>Niveomyces</taxon>
    </lineage>
</organism>
<accession>A0A167NR53</accession>
<comment type="caution">
    <text evidence="2">The sequence shown here is derived from an EMBL/GenBank/DDBJ whole genome shotgun (WGS) entry which is preliminary data.</text>
</comment>
<evidence type="ECO:0000256" key="1">
    <source>
        <dbReference type="SAM" id="MobiDB-lite"/>
    </source>
</evidence>
<evidence type="ECO:0000313" key="2">
    <source>
        <dbReference type="EMBL" id="OAA55823.1"/>
    </source>
</evidence>
<reference evidence="2 3" key="1">
    <citation type="journal article" date="2016" name="Genome Biol. Evol.">
        <title>Divergent and convergent evolution of fungal pathogenicity.</title>
        <authorList>
            <person name="Shang Y."/>
            <person name="Xiao G."/>
            <person name="Zheng P."/>
            <person name="Cen K."/>
            <person name="Zhan S."/>
            <person name="Wang C."/>
        </authorList>
    </citation>
    <scope>NUCLEOTIDE SEQUENCE [LARGE SCALE GENOMIC DNA]</scope>
    <source>
        <strain evidence="2 3">RCEF 264</strain>
    </source>
</reference>
<proteinExistence type="predicted"/>
<protein>
    <submittedName>
        <fullName evidence="2">Uncharacterized protein</fullName>
    </submittedName>
</protein>